<evidence type="ECO:0000313" key="2">
    <source>
        <dbReference type="Proteomes" id="UP000540506"/>
    </source>
</evidence>
<proteinExistence type="predicted"/>
<gene>
    <name evidence="1" type="ORF">FHR34_002445</name>
</gene>
<sequence>MTDEAVGYVTEVDRTLGDPVRVLKLSETRFLATMPWGQLARIVPDPRKAENVQALKYLSGSELEQAETRNIVQRAIRTTKKAENATAYARYLADVLCGKSEERWSTPPFALWTGKALRTVQLQSPFGPDTIAYLPYDLTGVLMDAETQHLAHFLLRQAPAAYGLTGEEINARLVGVEIYHGIDLVAARQIFHDRNLLGVIPNKNVALASDSSNVATGITLSLLKGVRVPAGGGLVPLEDVISVRQRQLKAADPEWMTLSTLRSFVVTMIFGRTGFDKTSGPITDLPDGCTREIAVPEIKQVLTRILTEFASAFAARSSMVIASPAVFAALGAVAHRATSWGRAKAEADALTVDQLMELLADVKWDRDPTYWDGTAGKVTAAGGFSLAGGVKDNGSKTMAALGDPHSARFRQVRYGEAPTG</sequence>
<dbReference type="AlphaFoldDB" id="A0A7W7R132"/>
<keyword evidence="2" id="KW-1185">Reference proteome</keyword>
<dbReference type="EMBL" id="JACHJV010000001">
    <property type="protein sequence ID" value="MBB4923452.1"/>
    <property type="molecule type" value="Genomic_DNA"/>
</dbReference>
<dbReference type="Pfam" id="PF14072">
    <property type="entry name" value="DndB"/>
    <property type="match status" value="1"/>
</dbReference>
<dbReference type="Proteomes" id="UP000540506">
    <property type="component" value="Unassembled WGS sequence"/>
</dbReference>
<comment type="caution">
    <text evidence="1">The sequence shown here is derived from an EMBL/GenBank/DDBJ whole genome shotgun (WGS) entry which is preliminary data.</text>
</comment>
<organism evidence="1 2">
    <name type="scientific">Kitasatospora kifunensis</name>
    <name type="common">Streptomyces kifunensis</name>
    <dbReference type="NCBI Taxonomy" id="58351"/>
    <lineage>
        <taxon>Bacteria</taxon>
        <taxon>Bacillati</taxon>
        <taxon>Actinomycetota</taxon>
        <taxon>Actinomycetes</taxon>
        <taxon>Kitasatosporales</taxon>
        <taxon>Streptomycetaceae</taxon>
        <taxon>Kitasatospora</taxon>
    </lineage>
</organism>
<protein>
    <submittedName>
        <fullName evidence="1">Uncharacterized protein</fullName>
    </submittedName>
</protein>
<accession>A0A7W7R132</accession>
<dbReference type="InterPro" id="IPR017642">
    <property type="entry name" value="DNA_S_mod_DndB"/>
</dbReference>
<evidence type="ECO:0000313" key="1">
    <source>
        <dbReference type="EMBL" id="MBB4923452.1"/>
    </source>
</evidence>
<dbReference type="RefSeq" id="WP_184935460.1">
    <property type="nucleotide sequence ID" value="NZ_JACHJV010000001.1"/>
</dbReference>
<reference evidence="1 2" key="1">
    <citation type="submission" date="2020-08" db="EMBL/GenBank/DDBJ databases">
        <title>Sequencing the genomes of 1000 actinobacteria strains.</title>
        <authorList>
            <person name="Klenk H.-P."/>
        </authorList>
    </citation>
    <scope>NUCLEOTIDE SEQUENCE [LARGE SCALE GENOMIC DNA]</scope>
    <source>
        <strain evidence="1 2">DSM 41654</strain>
    </source>
</reference>
<name>A0A7W7R132_KITKI</name>